<comment type="caution">
    <text evidence="2">The sequence shown here is derived from an EMBL/GenBank/DDBJ whole genome shotgun (WGS) entry which is preliminary data.</text>
</comment>
<evidence type="ECO:0000313" key="3">
    <source>
        <dbReference type="Proteomes" id="UP001187192"/>
    </source>
</evidence>
<proteinExistence type="predicted"/>
<dbReference type="AlphaFoldDB" id="A0AA87ZKF4"/>
<feature type="compositionally biased region" description="Acidic residues" evidence="1">
    <location>
        <begin position="53"/>
        <end position="72"/>
    </location>
</feature>
<keyword evidence="3" id="KW-1185">Reference proteome</keyword>
<gene>
    <name evidence="2" type="ORF">TIFTF001_043938</name>
</gene>
<protein>
    <submittedName>
        <fullName evidence="2">Uncharacterized protein</fullName>
    </submittedName>
</protein>
<name>A0AA87ZKF4_FICCA</name>
<evidence type="ECO:0000313" key="2">
    <source>
        <dbReference type="EMBL" id="GMN25851.1"/>
    </source>
</evidence>
<dbReference type="Proteomes" id="UP001187192">
    <property type="component" value="Unassembled WGS sequence"/>
</dbReference>
<feature type="compositionally biased region" description="Acidic residues" evidence="1">
    <location>
        <begin position="28"/>
        <end position="44"/>
    </location>
</feature>
<organism evidence="2 3">
    <name type="scientific">Ficus carica</name>
    <name type="common">Common fig</name>
    <dbReference type="NCBI Taxonomy" id="3494"/>
    <lineage>
        <taxon>Eukaryota</taxon>
        <taxon>Viridiplantae</taxon>
        <taxon>Streptophyta</taxon>
        <taxon>Embryophyta</taxon>
        <taxon>Tracheophyta</taxon>
        <taxon>Spermatophyta</taxon>
        <taxon>Magnoliopsida</taxon>
        <taxon>eudicotyledons</taxon>
        <taxon>Gunneridae</taxon>
        <taxon>Pentapetalae</taxon>
        <taxon>rosids</taxon>
        <taxon>fabids</taxon>
        <taxon>Rosales</taxon>
        <taxon>Moraceae</taxon>
        <taxon>Ficeae</taxon>
        <taxon>Ficus</taxon>
    </lineage>
</organism>
<evidence type="ECO:0000256" key="1">
    <source>
        <dbReference type="SAM" id="MobiDB-lite"/>
    </source>
</evidence>
<dbReference type="EMBL" id="BTGU01003048">
    <property type="protein sequence ID" value="GMN25851.1"/>
    <property type="molecule type" value="Genomic_DNA"/>
</dbReference>
<accession>A0AA87ZKF4</accession>
<reference evidence="2" key="1">
    <citation type="submission" date="2023-07" db="EMBL/GenBank/DDBJ databases">
        <title>draft genome sequence of fig (Ficus carica).</title>
        <authorList>
            <person name="Takahashi T."/>
            <person name="Nishimura K."/>
        </authorList>
    </citation>
    <scope>NUCLEOTIDE SEQUENCE</scope>
</reference>
<sequence>MDADDQDIDDFIVAPEDQPEDPPVFDIPIDDEVPEPEQEEEEDPDLQHVGWLVEEEEDFEEDPEEFPLQDED</sequence>
<feature type="compositionally biased region" description="Acidic residues" evidence="1">
    <location>
        <begin position="1"/>
        <end position="10"/>
    </location>
</feature>
<feature type="region of interest" description="Disordered" evidence="1">
    <location>
        <begin position="1"/>
        <end position="72"/>
    </location>
</feature>